<proteinExistence type="predicted"/>
<dbReference type="ExpressionAtlas" id="A0A2K3DHR6">
    <property type="expression patterns" value="baseline"/>
</dbReference>
<feature type="compositionally biased region" description="Low complexity" evidence="1">
    <location>
        <begin position="827"/>
        <end position="843"/>
    </location>
</feature>
<evidence type="ECO:0000256" key="1">
    <source>
        <dbReference type="SAM" id="MobiDB-lite"/>
    </source>
</evidence>
<protein>
    <recommendedName>
        <fullName evidence="2">LysM domain-containing protein</fullName>
    </recommendedName>
</protein>
<dbReference type="FunFam" id="2.60.120.260:FF:000163">
    <property type="entry name" value="Predicted protein"/>
    <property type="match status" value="1"/>
</dbReference>
<dbReference type="SMART" id="SM00257">
    <property type="entry name" value="LysM"/>
    <property type="match status" value="2"/>
</dbReference>
<dbReference type="SUPFAM" id="SSF54106">
    <property type="entry name" value="LysM domain"/>
    <property type="match status" value="1"/>
</dbReference>
<dbReference type="Gramene" id="PNW80073">
    <property type="protein sequence ID" value="PNW80073"/>
    <property type="gene ID" value="CHLRE_08g376740v5"/>
</dbReference>
<sequence length="1557" mass="161072">MEDWVAQCPAGAHVVAFRGRAWSTEDYRPWGATEPGLLTTDFVLICSDGTQLPIGRPTAPYTYEHLTAYPVVKDGWIPSRSGIEKLIRQTGDPNTPPKRFTSFGLDWTEPKCAGGYTAARAQAHGGDAGNGIGKPLQLFFRCNGTGAYTTFTAGIGLTTFNPFLGPDNYNPNWWHFTLQPGVPTTTSRTIPGLTQMQSKAQLEDMPGYRTCPPGQVLSGLRGNRLAPPLVDWVKATTEIRDFMSPEGYLINPGYTVLLSVLDVYCTDAPAAAAAGPKPVAPAPAGSPGGELARIPSVPPSARTLEHTVLNTTSTRLACGKAAVISGIAAAQAGPYGLDMSIIGIRCSDGTSEFQGTLAADRASASTSAASTSEPSSLFVDNPCITGFDAVRPIGGQGIGLDKYEGGQPVLGVGVGAVAVRCSRSISTDAGGNRRGSPWTRMGPQVLTNTTYGQPGLVYSLTEASVNTPDAACPGGQVITAINVTVATVRVTFLRPELNLTLDDYQYKNESRVVTVVTDLAFFCGPVPTPDPDRSLYDITVRYGISLNDLLAANPKAKLDVSLPIAAYNGTTLVIPQLCGAPAVKPPVSTIAAGCPRWWPFPNTTVTGAETCGSVSMSMKIPLPTLNSMNDGKCPNAATVINRGTRLCVAPPASTASASNFFGTASVGRRRRQLSQEGEGDGTADGTGGATNVPAEGDGLAVEGPEQQSPAVDVVPVEAPVPSPAAETPAAQGPEVEGPSPVERGGDPAATVSPQPSEGQAHAPTSAGDQAPAADHSPAVEPAPSGDDTPSSGSEPAASGGGASVQQGDTQDEEGSVGADAPPPPAPEGAAPHAHTPAAYGPAGSAPTTLGAAAGDVTENAPPPDAYPAGDGISGSSGGGGGGLGGGASPATADEVDTRCLQNYTVALGDTCELIGAVFDLSFKQIMALNKGFRCSNLAVGMELCVERKSLQGALSPPPPAPPHLSPPVAPPHPPLPPAPPPRPPSPPAPPPKPPAPQSPRPPSPRPSPPPPLPPRPPRPPPPAPRTPLRKPSPPPRPSPPPPSPPRLPPSPRPPPPNPTPLPPRPPAFDDASDCHSVADRNGGRSPCGPEPVNHCIDTPPSGYTCSCGERFWPSVDGRACVERTNVAFLAPTYSSSQLRGATDTDVDARFSPRWVADGATVSVSKYVASGYFSSSRGDAQPWVSIGLRGTYLVTQVRVVIRPGPGVRRLRNAEVRVGATPITSPQDTPLLPRNALCGPPLLPSSQYDGKAADMPERHWLDCTRSGSRPPLAGSWVTVQNLHPDGEMLQLMEVEVYADPAWRALPPSPPASPPPLAAPDVLPTQELPRPRKSPGHPPPPGVSPPPPWPPGERLVFEPLPLYRVTERGKRLPLVYVYSSAASDRVADCAVDGRRVAPLKPKGKLGGGCLFDTITNGSNPAFLTIELGYDTPRNVSHVRLFNRVGGNPRVALESGLEGAEVWVLRTGAVTGAQVNQLLDDPDAYGAVRCGKTVRAADAGEAVTVSCVGEPGVGATGLPGSYVLVVKRPAVGSSGAKAVTTQLAFAEVEVIEGCVTECPPK</sequence>
<dbReference type="PANTHER" id="PTHR48126">
    <property type="entry name" value="RE24507P"/>
    <property type="match status" value="1"/>
</dbReference>
<dbReference type="RefSeq" id="XP_042922185.1">
    <property type="nucleotide sequence ID" value="XM_043065184.1"/>
</dbReference>
<dbReference type="PANTHER" id="PTHR48126:SF1">
    <property type="entry name" value="PROTEIN PFC0760C-LIKE"/>
    <property type="match status" value="1"/>
</dbReference>
<dbReference type="PRINTS" id="PR01217">
    <property type="entry name" value="PRICHEXTENSN"/>
</dbReference>
<feature type="compositionally biased region" description="Basic and acidic residues" evidence="1">
    <location>
        <begin position="1072"/>
        <end position="1082"/>
    </location>
</feature>
<evidence type="ECO:0000313" key="3">
    <source>
        <dbReference type="EMBL" id="PNW80073.1"/>
    </source>
</evidence>
<evidence type="ECO:0000259" key="2">
    <source>
        <dbReference type="PROSITE" id="PS51782"/>
    </source>
</evidence>
<dbReference type="InterPro" id="IPR036779">
    <property type="entry name" value="LysM_dom_sf"/>
</dbReference>
<accession>A0A2K3DHR6</accession>
<organism evidence="3 4">
    <name type="scientific">Chlamydomonas reinhardtii</name>
    <name type="common">Chlamydomonas smithii</name>
    <dbReference type="NCBI Taxonomy" id="3055"/>
    <lineage>
        <taxon>Eukaryota</taxon>
        <taxon>Viridiplantae</taxon>
        <taxon>Chlorophyta</taxon>
        <taxon>core chlorophytes</taxon>
        <taxon>Chlorophyceae</taxon>
        <taxon>CS clade</taxon>
        <taxon>Chlamydomonadales</taxon>
        <taxon>Chlamydomonadaceae</taxon>
        <taxon>Chlamydomonas</taxon>
    </lineage>
</organism>
<dbReference type="Proteomes" id="UP000006906">
    <property type="component" value="Chromosome 8"/>
</dbReference>
<dbReference type="InParanoid" id="A0A2K3DHR6"/>
<dbReference type="Gene3D" id="2.60.120.260">
    <property type="entry name" value="Galactose-binding domain-like"/>
    <property type="match status" value="2"/>
</dbReference>
<feature type="region of interest" description="Disordered" evidence="1">
    <location>
        <begin position="951"/>
        <end position="1091"/>
    </location>
</feature>
<dbReference type="InterPro" id="IPR008979">
    <property type="entry name" value="Galactose-bd-like_sf"/>
</dbReference>
<dbReference type="KEGG" id="cre:CHLRE_08g376740v5"/>
<dbReference type="SUPFAM" id="SSF49785">
    <property type="entry name" value="Galactose-binding domain-like"/>
    <property type="match status" value="1"/>
</dbReference>
<dbReference type="EMBL" id="CM008969">
    <property type="protein sequence ID" value="PNW80073.1"/>
    <property type="molecule type" value="Genomic_DNA"/>
</dbReference>
<reference evidence="3 4" key="1">
    <citation type="journal article" date="2007" name="Science">
        <title>The Chlamydomonas genome reveals the evolution of key animal and plant functions.</title>
        <authorList>
            <person name="Merchant S.S."/>
            <person name="Prochnik S.E."/>
            <person name="Vallon O."/>
            <person name="Harris E.H."/>
            <person name="Karpowicz S.J."/>
            <person name="Witman G.B."/>
            <person name="Terry A."/>
            <person name="Salamov A."/>
            <person name="Fritz-Laylin L.K."/>
            <person name="Marechal-Drouard L."/>
            <person name="Marshall W.F."/>
            <person name="Qu L.H."/>
            <person name="Nelson D.R."/>
            <person name="Sanderfoot A.A."/>
            <person name="Spalding M.H."/>
            <person name="Kapitonov V.V."/>
            <person name="Ren Q."/>
            <person name="Ferris P."/>
            <person name="Lindquist E."/>
            <person name="Shapiro H."/>
            <person name="Lucas S.M."/>
            <person name="Grimwood J."/>
            <person name="Schmutz J."/>
            <person name="Cardol P."/>
            <person name="Cerutti H."/>
            <person name="Chanfreau G."/>
            <person name="Chen C.L."/>
            <person name="Cognat V."/>
            <person name="Croft M.T."/>
            <person name="Dent R."/>
            <person name="Dutcher S."/>
            <person name="Fernandez E."/>
            <person name="Fukuzawa H."/>
            <person name="Gonzalez-Ballester D."/>
            <person name="Gonzalez-Halphen D."/>
            <person name="Hallmann A."/>
            <person name="Hanikenne M."/>
            <person name="Hippler M."/>
            <person name="Inwood W."/>
            <person name="Jabbari K."/>
            <person name="Kalanon M."/>
            <person name="Kuras R."/>
            <person name="Lefebvre P.A."/>
            <person name="Lemaire S.D."/>
            <person name="Lobanov A.V."/>
            <person name="Lohr M."/>
            <person name="Manuell A."/>
            <person name="Meier I."/>
            <person name="Mets L."/>
            <person name="Mittag M."/>
            <person name="Mittelmeier T."/>
            <person name="Moroney J.V."/>
            <person name="Moseley J."/>
            <person name="Napoli C."/>
            <person name="Nedelcu A.M."/>
            <person name="Niyogi K."/>
            <person name="Novoselov S.V."/>
            <person name="Paulsen I.T."/>
            <person name="Pazour G."/>
            <person name="Purton S."/>
            <person name="Ral J.P."/>
            <person name="Riano-Pachon D.M."/>
            <person name="Riekhof W."/>
            <person name="Rymarquis L."/>
            <person name="Schroda M."/>
            <person name="Stern D."/>
            <person name="Umen J."/>
            <person name="Willows R."/>
            <person name="Wilson N."/>
            <person name="Zimmer S.L."/>
            <person name="Allmer J."/>
            <person name="Balk J."/>
            <person name="Bisova K."/>
            <person name="Chen C.J."/>
            <person name="Elias M."/>
            <person name="Gendler K."/>
            <person name="Hauser C."/>
            <person name="Lamb M.R."/>
            <person name="Ledford H."/>
            <person name="Long J.C."/>
            <person name="Minagawa J."/>
            <person name="Page M.D."/>
            <person name="Pan J."/>
            <person name="Pootakham W."/>
            <person name="Roje S."/>
            <person name="Rose A."/>
            <person name="Stahlberg E."/>
            <person name="Terauchi A.M."/>
            <person name="Yang P."/>
            <person name="Ball S."/>
            <person name="Bowler C."/>
            <person name="Dieckmann C.L."/>
            <person name="Gladyshev V.N."/>
            <person name="Green P."/>
            <person name="Jorgensen R."/>
            <person name="Mayfield S."/>
            <person name="Mueller-Roeber B."/>
            <person name="Rajamani S."/>
            <person name="Sayre R.T."/>
            <person name="Brokstein P."/>
            <person name="Dubchak I."/>
            <person name="Goodstein D."/>
            <person name="Hornick L."/>
            <person name="Huang Y.W."/>
            <person name="Jhaveri J."/>
            <person name="Luo Y."/>
            <person name="Martinez D."/>
            <person name="Ngau W.C."/>
            <person name="Otillar B."/>
            <person name="Poliakov A."/>
            <person name="Porter A."/>
            <person name="Szajkowski L."/>
            <person name="Werner G."/>
            <person name="Zhou K."/>
            <person name="Grigoriev I.V."/>
            <person name="Rokhsar D.S."/>
            <person name="Grossman A.R."/>
        </authorList>
    </citation>
    <scope>NUCLEOTIDE SEQUENCE [LARGE SCALE GENOMIC DNA]</scope>
    <source>
        <strain evidence="4">CC-503</strain>
    </source>
</reference>
<feature type="domain" description="LysM" evidence="2">
    <location>
        <begin position="901"/>
        <end position="945"/>
    </location>
</feature>
<feature type="region of interest" description="Disordered" evidence="1">
    <location>
        <begin position="1303"/>
        <end position="1347"/>
    </location>
</feature>
<dbReference type="PROSITE" id="PS51782">
    <property type="entry name" value="LYSM"/>
    <property type="match status" value="1"/>
</dbReference>
<feature type="region of interest" description="Disordered" evidence="1">
    <location>
        <begin position="272"/>
        <end position="297"/>
    </location>
</feature>
<dbReference type="CDD" id="cd00118">
    <property type="entry name" value="LysM"/>
    <property type="match status" value="2"/>
</dbReference>
<feature type="compositionally biased region" description="Pro residues" evidence="1">
    <location>
        <begin position="1304"/>
        <end position="1315"/>
    </location>
</feature>
<dbReference type="OrthoDB" id="550804at2759"/>
<dbReference type="Pfam" id="PF01476">
    <property type="entry name" value="LysM"/>
    <property type="match status" value="1"/>
</dbReference>
<feature type="region of interest" description="Disordered" evidence="1">
    <location>
        <begin position="658"/>
        <end position="891"/>
    </location>
</feature>
<dbReference type="GeneID" id="66054476"/>
<feature type="compositionally biased region" description="Low complexity" evidence="1">
    <location>
        <begin position="272"/>
        <end position="285"/>
    </location>
</feature>
<feature type="compositionally biased region" description="Pro residues" evidence="1">
    <location>
        <begin position="1333"/>
        <end position="1347"/>
    </location>
</feature>
<evidence type="ECO:0000313" key="4">
    <source>
        <dbReference type="Proteomes" id="UP000006906"/>
    </source>
</evidence>
<feature type="compositionally biased region" description="Pro residues" evidence="1">
    <location>
        <begin position="955"/>
        <end position="1066"/>
    </location>
</feature>
<name>A0A2K3DHR6_CHLRE</name>
<dbReference type="Gene3D" id="3.10.350.10">
    <property type="entry name" value="LysM domain"/>
    <property type="match status" value="1"/>
</dbReference>
<feature type="compositionally biased region" description="Gly residues" evidence="1">
    <location>
        <begin position="871"/>
        <end position="887"/>
    </location>
</feature>
<dbReference type="InterPro" id="IPR018392">
    <property type="entry name" value="LysM"/>
</dbReference>
<keyword evidence="4" id="KW-1185">Reference proteome</keyword>
<gene>
    <name evidence="3" type="ORF">CHLRE_08g376740v5</name>
</gene>
<feature type="compositionally biased region" description="Low complexity" evidence="1">
    <location>
        <begin position="708"/>
        <end position="730"/>
    </location>
</feature>